<evidence type="ECO:0000259" key="1">
    <source>
        <dbReference type="Pfam" id="PF25794"/>
    </source>
</evidence>
<reference evidence="3" key="1">
    <citation type="journal article" date="2014" name="Nat. Genet.">
        <title>A reference genome for common bean and genome-wide analysis of dual domestications.</title>
        <authorList>
            <person name="Schmutz J."/>
            <person name="McClean P.E."/>
            <person name="Mamidi S."/>
            <person name="Wu G.A."/>
            <person name="Cannon S.B."/>
            <person name="Grimwood J."/>
            <person name="Jenkins J."/>
            <person name="Shu S."/>
            <person name="Song Q."/>
            <person name="Chavarro C."/>
            <person name="Torres-Torres M."/>
            <person name="Geffroy V."/>
            <person name="Moghaddam S.M."/>
            <person name="Gao D."/>
            <person name="Abernathy B."/>
            <person name="Barry K."/>
            <person name="Blair M."/>
            <person name="Brick M.A."/>
            <person name="Chovatia M."/>
            <person name="Gepts P."/>
            <person name="Goodstein D.M."/>
            <person name="Gonzales M."/>
            <person name="Hellsten U."/>
            <person name="Hyten D.L."/>
            <person name="Jia G."/>
            <person name="Kelly J.D."/>
            <person name="Kudrna D."/>
            <person name="Lee R."/>
            <person name="Richard M.M."/>
            <person name="Miklas P.N."/>
            <person name="Osorno J.M."/>
            <person name="Rodrigues J."/>
            <person name="Thareau V."/>
            <person name="Urrea C.A."/>
            <person name="Wang M."/>
            <person name="Yu Y."/>
            <person name="Zhang M."/>
            <person name="Wing R.A."/>
            <person name="Cregan P.B."/>
            <person name="Rokhsar D.S."/>
            <person name="Jackson S.A."/>
        </authorList>
    </citation>
    <scope>NUCLEOTIDE SEQUENCE [LARGE SCALE GENOMIC DNA]</scope>
    <source>
        <strain evidence="3">cv. G19833</strain>
    </source>
</reference>
<dbReference type="InterPro" id="IPR052957">
    <property type="entry name" value="Auxin_embryo_med"/>
</dbReference>
<evidence type="ECO:0000313" key="3">
    <source>
        <dbReference type="Proteomes" id="UP000000226"/>
    </source>
</evidence>
<feature type="domain" description="Sacsin/Nov" evidence="1">
    <location>
        <begin position="29"/>
        <end position="144"/>
    </location>
</feature>
<proteinExistence type="predicted"/>
<dbReference type="OMA" id="FRSPRDC"/>
<dbReference type="Gramene" id="ESW06257">
    <property type="protein sequence ID" value="ESW06257"/>
    <property type="gene ID" value="PHAVU_010G032400g"/>
</dbReference>
<dbReference type="OrthoDB" id="1262810at2759"/>
<dbReference type="Pfam" id="PF25794">
    <property type="entry name" value="SACS"/>
    <property type="match status" value="1"/>
</dbReference>
<dbReference type="EMBL" id="CM002297">
    <property type="protein sequence ID" value="ESW06257.1"/>
    <property type="molecule type" value="Genomic_DNA"/>
</dbReference>
<dbReference type="eggNOG" id="ENOG502QXH2">
    <property type="taxonomic scope" value="Eukaryota"/>
</dbReference>
<organism evidence="2 3">
    <name type="scientific">Phaseolus vulgaris</name>
    <name type="common">Kidney bean</name>
    <name type="synonym">French bean</name>
    <dbReference type="NCBI Taxonomy" id="3885"/>
    <lineage>
        <taxon>Eukaryota</taxon>
        <taxon>Viridiplantae</taxon>
        <taxon>Streptophyta</taxon>
        <taxon>Embryophyta</taxon>
        <taxon>Tracheophyta</taxon>
        <taxon>Spermatophyta</taxon>
        <taxon>Magnoliopsida</taxon>
        <taxon>eudicotyledons</taxon>
        <taxon>Gunneridae</taxon>
        <taxon>Pentapetalae</taxon>
        <taxon>rosids</taxon>
        <taxon>fabids</taxon>
        <taxon>Fabales</taxon>
        <taxon>Fabaceae</taxon>
        <taxon>Papilionoideae</taxon>
        <taxon>50 kb inversion clade</taxon>
        <taxon>NPAAA clade</taxon>
        <taxon>indigoferoid/millettioid clade</taxon>
        <taxon>Phaseoleae</taxon>
        <taxon>Phaseolus</taxon>
    </lineage>
</organism>
<dbReference type="InterPro" id="IPR058210">
    <property type="entry name" value="SACS/Nov_dom"/>
</dbReference>
<dbReference type="PANTHER" id="PTHR32387">
    <property type="entry name" value="WU:FJ29H11"/>
    <property type="match status" value="1"/>
</dbReference>
<evidence type="ECO:0000313" key="2">
    <source>
        <dbReference type="EMBL" id="ESW06257.1"/>
    </source>
</evidence>
<dbReference type="Proteomes" id="UP000000226">
    <property type="component" value="Chromosome 10"/>
</dbReference>
<dbReference type="STRING" id="3885.V7AL04"/>
<dbReference type="SUPFAM" id="SSF55874">
    <property type="entry name" value="ATPase domain of HSP90 chaperone/DNA topoisomerase II/histidine kinase"/>
    <property type="match status" value="1"/>
</dbReference>
<dbReference type="NCBIfam" id="NF047352">
    <property type="entry name" value="P_loop_sacsin"/>
    <property type="match status" value="1"/>
</dbReference>
<name>V7AL04_PHAVU</name>
<dbReference type="PANTHER" id="PTHR32387:SF3">
    <property type="entry name" value="ATP_DNA BINDING PROTEIN"/>
    <property type="match status" value="1"/>
</dbReference>
<protein>
    <recommendedName>
        <fullName evidence="1">Sacsin/Nov domain-containing protein</fullName>
    </recommendedName>
</protein>
<dbReference type="Gene3D" id="3.30.565.10">
    <property type="entry name" value="Histidine kinase-like ATPase, C-terminal domain"/>
    <property type="match status" value="1"/>
</dbReference>
<sequence>MEVTPKEHIERIRRTKFSIGGELNPLREDLHHATKNLSTELYAKDVHFLMELIQNAEDNKYVEGVNPSLEFVITSKDITATCAPATLLIFNNEKGFSPENIESICSVGKSTKKGNRSSGYIGEKGIGFKSVFLLTAYPYIFSNGYQIRFSEKPCQHCDIGYIVPEWVEEKPTLDDIKQIYGGAAGSLPTTTLILPLKPDKVNPVKQQLSNIHPEVMLFLSKIRHLSVREDNEDSKLNTVNAVSISSEINFCTRKNMNAESYTLHLSAEENGHSGKECSYYMWKQKFPVRLENVVERRMDVEEWTVTLAFPNQERLHRGRSLPGVYAFLPTEMVTNFPFIIQADFVLASSRETILLDNKWNQGILECVPTAFMDAFRTLIIGRSDEVPISSLPPIFRFLPIDSSPFEKLNHVRGKIKEKVLGENIIPIETYKEQKHFYKPCEVSRLLPEFWDILAEAREEKVYLHNLSSHNGRKILSSSFDRSEYDHILSFLEVQQVSTDWYAKCIQSSNLVDGASEVIYLKLLLFIATNWSKFKSSNVMDIPLIKYVGSDDNLSHFTLSQCSNSRGAKLVVLADPSQSCPCSWMIDWNSEFSCQTSKFFMPQVTQHAILQSPRRQTLLEWLENQVRVTTLTVYTFARLLCSSINNNSKLAIKYVHFLYHSLSKRYLSSSEVKGLCSSMPLVDNYGHVTACRKGVLVPANVSKWADLIVSNPWRREDYVELGKEYLQPLDCAGQYTGHGKLIEFLVNHVDASDIPNIYPPNAGFSAVETPLTKENALLLLNWIRKLKSRGVNLPERFLKCIKEGSWLKVTVNEWRPPSKSFLIGSSLGRILQSGSVLVDIPLIDEGFYGNQISEYKDELKTIGVMFSCEDACGFIGRELMSRASSLTLTRNHILLMLDFIQYLRQKYLPLDQFVNSIREESWLRTSHGLRSPVGSVLYDSGWLVASQISSIPFIDKAYFGEDIYKFKEVLELLGVVVGFSKNYQVVIDHLKSPSDLANLTAEAVLLIMECIQFSRSSSKLISLLKKVPCFLKTKTGFKTPGECFLHDPLWGCILEVFNGLPIIDHQFYGEKIFTYKDELKQIGVVVDFEQAIEKFADLFKQKASQSSFSQHHVKSFLSCCRLLKGAEYKFPSKFSRIIHTEKWLQTRVGGYRRPGKCILYGPEWKAISSIARLPFIDDSDKCYGEGIHEYKEELKSIGVVTDVKEGCKFVPQCLNFPSDPSTITPESVFSLLECIRVQIKGGVVTIEDDFKKKLSKNWLKTHAGYRSPDKCLLFDSKWNKYLKPTDGPFIDEKFYGPEIASYKKELNAIGVTIDVEKGCLLLSNHLDFLSDYDNIVKIYGYLSEHKWKFEDKAARKIWISESAEWVNSEQCVIHDQDKLFGSEFYVLEDLYDENILPFFSFALQVQNRPSLDDYINIWNDWESSVEQLSHDQCSKFWSFMLKHLTSRSEKKLTDSLVKLPALSGNNEIFLLDKNDVFIPDNLHLKKLFEHEKVFVWYPQNLAPLTRCELFDIYRKIGARNISESVCMEESSLIKGVELKQVDPGNICNVKVLAKLILGFLSSSSLKMEPNKRHEAVQDLLNLSFFETEGPVTASYNLKLSSGEIITRKTNRLVRWQTQSSKFFTQMNWQSEDASLIKYATYFSEAISEGVLRENHDQYPELSELIRLAFLLKFNSGEIDFLMESNNLHCEDEDFLSSSFPSN</sequence>
<gene>
    <name evidence="2" type="ORF">PHAVU_010G032400g</name>
</gene>
<dbReference type="InterPro" id="IPR036890">
    <property type="entry name" value="HATPase_C_sf"/>
</dbReference>
<keyword evidence="3" id="KW-1185">Reference proteome</keyword>
<accession>V7AL04</accession>